<sequence length="591" mass="66110">MNFIPWIKNSRHAKKAIFAACAFWLTIMLALGIALERERKLYLQQAQQETSTLVSVLEENTARTFENVDIALHGIAIYLVNQHSARHDLRTRELMLGYMKHLPEVRALFVISPDGFIQHDTDYPKTPDVSLADREYFRQYVERPDLMQGLSSAMQSRSGAGWFLASTRKIVSPRGEFLGVLVAAVQLDSFSNLYKKLGLRPGHVMSLFHADGRLIARYPPDDMNIGHSYASLPLFSEHLRHQDAGVYTTNGPPFNTARVLSYRKLDSQPFVVALSTEERVVLAGWHRTVNGAISAVVVFSLLTVAGVFFFIQRQEQKQHKIVLQVLASELTHADRLKTEFLATLSHEMRNVLAPMQNGMSILNHASPGSERFARAHGVVQRQLEQMRRLIDDLLDVARVNSGKVRLERKSADLREILVSVLEAAQTFMDPARHMLKVSLPDGPLKVDVDTVRMQQIFINLLSNAAKYTPPGGHIELQAHKEGSMAVVKIKDDGMGIPVAAQSKVFNMFEQVSEHEAKAQGGLGIGLSLVQRLVALHGGRVEAFSEGLNRGSTFTVYLPLTEHSTPPFESLQFDKKLLTDRDTRHRLDASGS</sequence>
<protein>
    <recommendedName>
        <fullName evidence="2">histidine kinase</fullName>
        <ecNumber evidence="2">2.7.13.3</ecNumber>
    </recommendedName>
</protein>
<dbReference type="InterPro" id="IPR054327">
    <property type="entry name" value="His-kinase-like_sensor"/>
</dbReference>
<dbReference type="Gene3D" id="1.10.287.130">
    <property type="match status" value="1"/>
</dbReference>
<dbReference type="PANTHER" id="PTHR43547:SF2">
    <property type="entry name" value="HYBRID SIGNAL TRANSDUCTION HISTIDINE KINASE C"/>
    <property type="match status" value="1"/>
</dbReference>
<keyword evidence="4" id="KW-1133">Transmembrane helix</keyword>
<keyword evidence="3" id="KW-0597">Phosphoprotein</keyword>
<dbReference type="EC" id="2.7.13.3" evidence="2"/>
<keyword evidence="6" id="KW-0418">Kinase</keyword>
<dbReference type="CDD" id="cd00082">
    <property type="entry name" value="HisKA"/>
    <property type="match status" value="1"/>
</dbReference>
<dbReference type="GO" id="GO:0016301">
    <property type="term" value="F:kinase activity"/>
    <property type="evidence" value="ECO:0007669"/>
    <property type="project" value="UniProtKB-KW"/>
</dbReference>
<dbReference type="InterPro" id="IPR036097">
    <property type="entry name" value="HisK_dim/P_sf"/>
</dbReference>
<comment type="catalytic activity">
    <reaction evidence="1">
        <text>ATP + protein L-histidine = ADP + protein N-phospho-L-histidine.</text>
        <dbReference type="EC" id="2.7.13.3"/>
    </reaction>
</comment>
<evidence type="ECO:0000259" key="5">
    <source>
        <dbReference type="PROSITE" id="PS50109"/>
    </source>
</evidence>
<dbReference type="SUPFAM" id="SSF55874">
    <property type="entry name" value="ATPase domain of HSP90 chaperone/DNA topoisomerase II/histidine kinase"/>
    <property type="match status" value="1"/>
</dbReference>
<evidence type="ECO:0000256" key="3">
    <source>
        <dbReference type="ARBA" id="ARBA00022553"/>
    </source>
</evidence>
<dbReference type="SMART" id="SM00387">
    <property type="entry name" value="HATPase_c"/>
    <property type="match status" value="1"/>
</dbReference>
<keyword evidence="4" id="KW-0472">Membrane</keyword>
<name>A0ABY1PR74_9BURK</name>
<dbReference type="RefSeq" id="WP_283440421.1">
    <property type="nucleotide sequence ID" value="NZ_FXUL01000001.1"/>
</dbReference>
<feature type="domain" description="Histidine kinase" evidence="5">
    <location>
        <begin position="343"/>
        <end position="561"/>
    </location>
</feature>
<comment type="caution">
    <text evidence="6">The sequence shown here is derived from an EMBL/GenBank/DDBJ whole genome shotgun (WGS) entry which is preliminary data.</text>
</comment>
<dbReference type="CDD" id="cd12915">
    <property type="entry name" value="PDC2_DGC_like"/>
    <property type="match status" value="1"/>
</dbReference>
<dbReference type="InterPro" id="IPR003594">
    <property type="entry name" value="HATPase_dom"/>
</dbReference>
<dbReference type="SUPFAM" id="SSF47384">
    <property type="entry name" value="Homodimeric domain of signal transducing histidine kinase"/>
    <property type="match status" value="1"/>
</dbReference>
<dbReference type="PROSITE" id="PS50109">
    <property type="entry name" value="HIS_KIN"/>
    <property type="match status" value="1"/>
</dbReference>
<keyword evidence="6" id="KW-0808">Transferase</keyword>
<dbReference type="InterPro" id="IPR005467">
    <property type="entry name" value="His_kinase_dom"/>
</dbReference>
<dbReference type="InterPro" id="IPR004358">
    <property type="entry name" value="Sig_transdc_His_kin-like_C"/>
</dbReference>
<dbReference type="SMART" id="SM00388">
    <property type="entry name" value="HisKA"/>
    <property type="match status" value="1"/>
</dbReference>
<dbReference type="Pfam" id="PF00512">
    <property type="entry name" value="HisKA"/>
    <property type="match status" value="1"/>
</dbReference>
<dbReference type="Proteomes" id="UP001158049">
    <property type="component" value="Unassembled WGS sequence"/>
</dbReference>
<gene>
    <name evidence="6" type="ORF">SAMN06295970_101274</name>
</gene>
<evidence type="ECO:0000256" key="4">
    <source>
        <dbReference type="SAM" id="Phobius"/>
    </source>
</evidence>
<dbReference type="PRINTS" id="PR00344">
    <property type="entry name" value="BCTRLSENSOR"/>
</dbReference>
<proteinExistence type="predicted"/>
<dbReference type="CDD" id="cd00075">
    <property type="entry name" value="HATPase"/>
    <property type="match status" value="1"/>
</dbReference>
<evidence type="ECO:0000313" key="6">
    <source>
        <dbReference type="EMBL" id="SMP43188.1"/>
    </source>
</evidence>
<accession>A0ABY1PR74</accession>
<dbReference type="InterPro" id="IPR036890">
    <property type="entry name" value="HATPase_C_sf"/>
</dbReference>
<evidence type="ECO:0000313" key="7">
    <source>
        <dbReference type="Proteomes" id="UP001158049"/>
    </source>
</evidence>
<evidence type="ECO:0000256" key="2">
    <source>
        <dbReference type="ARBA" id="ARBA00012438"/>
    </source>
</evidence>
<dbReference type="PANTHER" id="PTHR43547">
    <property type="entry name" value="TWO-COMPONENT HISTIDINE KINASE"/>
    <property type="match status" value="1"/>
</dbReference>
<dbReference type="InterPro" id="IPR003661">
    <property type="entry name" value="HisK_dim/P_dom"/>
</dbReference>
<dbReference type="Gene3D" id="3.30.565.10">
    <property type="entry name" value="Histidine kinase-like ATPase, C-terminal domain"/>
    <property type="match status" value="1"/>
</dbReference>
<dbReference type="Pfam" id="PF02518">
    <property type="entry name" value="HATPase_c"/>
    <property type="match status" value="1"/>
</dbReference>
<dbReference type="EMBL" id="FXUL01000001">
    <property type="protein sequence ID" value="SMP43188.1"/>
    <property type="molecule type" value="Genomic_DNA"/>
</dbReference>
<keyword evidence="7" id="KW-1185">Reference proteome</keyword>
<dbReference type="Gene3D" id="3.30.450.20">
    <property type="entry name" value="PAS domain"/>
    <property type="match status" value="2"/>
</dbReference>
<keyword evidence="4" id="KW-0812">Transmembrane</keyword>
<dbReference type="CDD" id="cd12914">
    <property type="entry name" value="PDC1_DGC_like"/>
    <property type="match status" value="1"/>
</dbReference>
<organism evidence="6 7">
    <name type="scientific">Noviherbaspirillum suwonense</name>
    <dbReference type="NCBI Taxonomy" id="1224511"/>
    <lineage>
        <taxon>Bacteria</taxon>
        <taxon>Pseudomonadati</taxon>
        <taxon>Pseudomonadota</taxon>
        <taxon>Betaproteobacteria</taxon>
        <taxon>Burkholderiales</taxon>
        <taxon>Oxalobacteraceae</taxon>
        <taxon>Noviherbaspirillum</taxon>
    </lineage>
</organism>
<dbReference type="Pfam" id="PF22588">
    <property type="entry name" value="dCache_1_like"/>
    <property type="match status" value="1"/>
</dbReference>
<feature type="transmembrane region" description="Helical" evidence="4">
    <location>
        <begin position="292"/>
        <end position="311"/>
    </location>
</feature>
<reference evidence="6 7" key="1">
    <citation type="submission" date="2017-05" db="EMBL/GenBank/DDBJ databases">
        <authorList>
            <person name="Varghese N."/>
            <person name="Submissions S."/>
        </authorList>
    </citation>
    <scope>NUCLEOTIDE SEQUENCE [LARGE SCALE GENOMIC DNA]</scope>
    <source>
        <strain evidence="6 7">DSM 26001</strain>
    </source>
</reference>
<evidence type="ECO:0000256" key="1">
    <source>
        <dbReference type="ARBA" id="ARBA00000085"/>
    </source>
</evidence>